<keyword evidence="1" id="KW-0472">Membrane</keyword>
<keyword evidence="1" id="KW-0812">Transmembrane</keyword>
<accession>A0A022QY74</accession>
<dbReference type="PANTHER" id="PTHR31170">
    <property type="entry name" value="BNAC04G53230D PROTEIN"/>
    <property type="match status" value="1"/>
</dbReference>
<feature type="transmembrane region" description="Helical" evidence="1">
    <location>
        <begin position="83"/>
        <end position="102"/>
    </location>
</feature>
<dbReference type="Proteomes" id="UP000030748">
    <property type="component" value="Unassembled WGS sequence"/>
</dbReference>
<evidence type="ECO:0000313" key="3">
    <source>
        <dbReference type="Proteomes" id="UP000030748"/>
    </source>
</evidence>
<dbReference type="Pfam" id="PF03140">
    <property type="entry name" value="DUF247"/>
    <property type="match status" value="2"/>
</dbReference>
<sequence length="192" mass="22669">QKLTPLSIAELQCTIYNVHKHLRNVNMKACEPEAISVGPYHLDKDNLKIIEDRKLCYSHLLLQHKNENIEKKYLSYRTIGTKHATVTQILFAFIFFNILFAVKVCRGSKDRSSEEIKHLLDLIHSNWRPSFDRLDYRKDENNGKKRWRFINNAIELRDANVKFKNIEGVSLFDLRFKDEIMFVALLTIEDMT</sequence>
<evidence type="ECO:0000313" key="2">
    <source>
        <dbReference type="EMBL" id="EYU31480.1"/>
    </source>
</evidence>
<dbReference type="AlphaFoldDB" id="A0A022QY74"/>
<feature type="non-terminal residue" evidence="2">
    <location>
        <position position="1"/>
    </location>
</feature>
<dbReference type="STRING" id="4155.A0A022QY74"/>
<dbReference type="InterPro" id="IPR004158">
    <property type="entry name" value="DUF247_pln"/>
</dbReference>
<protein>
    <submittedName>
        <fullName evidence="2">Uncharacterized protein</fullName>
    </submittedName>
</protein>
<organism evidence="2 3">
    <name type="scientific">Erythranthe guttata</name>
    <name type="common">Yellow monkey flower</name>
    <name type="synonym">Mimulus guttatus</name>
    <dbReference type="NCBI Taxonomy" id="4155"/>
    <lineage>
        <taxon>Eukaryota</taxon>
        <taxon>Viridiplantae</taxon>
        <taxon>Streptophyta</taxon>
        <taxon>Embryophyta</taxon>
        <taxon>Tracheophyta</taxon>
        <taxon>Spermatophyta</taxon>
        <taxon>Magnoliopsida</taxon>
        <taxon>eudicotyledons</taxon>
        <taxon>Gunneridae</taxon>
        <taxon>Pentapetalae</taxon>
        <taxon>asterids</taxon>
        <taxon>lamiids</taxon>
        <taxon>Lamiales</taxon>
        <taxon>Phrymaceae</taxon>
        <taxon>Erythranthe</taxon>
    </lineage>
</organism>
<dbReference type="EMBL" id="KI630969">
    <property type="protein sequence ID" value="EYU31480.1"/>
    <property type="molecule type" value="Genomic_DNA"/>
</dbReference>
<gene>
    <name evidence="2" type="ORF">MIMGU_mgv1a022608mg</name>
</gene>
<keyword evidence="3" id="KW-1185">Reference proteome</keyword>
<keyword evidence="1" id="KW-1133">Transmembrane helix</keyword>
<name>A0A022QY74_ERYGU</name>
<reference evidence="2 3" key="1">
    <citation type="journal article" date="2013" name="Proc. Natl. Acad. Sci. U.S.A.">
        <title>Fine-scale variation in meiotic recombination in Mimulus inferred from population shotgun sequencing.</title>
        <authorList>
            <person name="Hellsten U."/>
            <person name="Wright K.M."/>
            <person name="Jenkins J."/>
            <person name="Shu S."/>
            <person name="Yuan Y."/>
            <person name="Wessler S.R."/>
            <person name="Schmutz J."/>
            <person name="Willis J.H."/>
            <person name="Rokhsar D.S."/>
        </authorList>
    </citation>
    <scope>NUCLEOTIDE SEQUENCE [LARGE SCALE GENOMIC DNA]</scope>
    <source>
        <strain evidence="3">cv. DUN x IM62</strain>
    </source>
</reference>
<evidence type="ECO:0000256" key="1">
    <source>
        <dbReference type="SAM" id="Phobius"/>
    </source>
</evidence>
<proteinExistence type="predicted"/>